<sequence length="264" mass="29181">MSVPAFDVRAYMRDPYVLYPADLDMGTMSSLSEPTLETLSYLWTVESNALDRMRDLLGTPTHAESRVTAFLSTWAHEQHWLGATLQALLSTNVRPLQEPDDTQLGRIRRAWDDRYRPTVAAIGTNLLNADITGAHMVTEWLDTAVVATVYRRLGRMEPALEDLMCTVGRLKDRHMAFYAPEAHNRLADAAAARRIARVAVRRWRFPGTRYAGPAPARAAVAGFFADPGPRGAVAELDRTVAMFPGLTGARPVRTALGHLAPDAN</sequence>
<protein>
    <submittedName>
        <fullName evidence="1">Uncharacterized protein</fullName>
    </submittedName>
</protein>
<name>A0ABP8WMI1_9MICC</name>
<gene>
    <name evidence="1" type="ORF">GCM10025781_04120</name>
</gene>
<reference evidence="2" key="1">
    <citation type="journal article" date="2019" name="Int. J. Syst. Evol. Microbiol.">
        <title>The Global Catalogue of Microorganisms (GCM) 10K type strain sequencing project: providing services to taxonomists for standard genome sequencing and annotation.</title>
        <authorList>
            <consortium name="The Broad Institute Genomics Platform"/>
            <consortium name="The Broad Institute Genome Sequencing Center for Infectious Disease"/>
            <person name="Wu L."/>
            <person name="Ma J."/>
        </authorList>
    </citation>
    <scope>NUCLEOTIDE SEQUENCE [LARGE SCALE GENOMIC DNA]</scope>
    <source>
        <strain evidence="2">JCM 18958</strain>
    </source>
</reference>
<dbReference type="InterPro" id="IPR012348">
    <property type="entry name" value="RNR-like"/>
</dbReference>
<keyword evidence="2" id="KW-1185">Reference proteome</keyword>
<proteinExistence type="predicted"/>
<dbReference type="Gene3D" id="1.10.620.20">
    <property type="entry name" value="Ribonucleotide Reductase, subunit A"/>
    <property type="match status" value="1"/>
</dbReference>
<evidence type="ECO:0000313" key="1">
    <source>
        <dbReference type="EMBL" id="GAA4690463.1"/>
    </source>
</evidence>
<dbReference type="EMBL" id="BAABLN010000003">
    <property type="protein sequence ID" value="GAA4690463.1"/>
    <property type="molecule type" value="Genomic_DNA"/>
</dbReference>
<accession>A0ABP8WMI1</accession>
<comment type="caution">
    <text evidence="1">The sequence shown here is derived from an EMBL/GenBank/DDBJ whole genome shotgun (WGS) entry which is preliminary data.</text>
</comment>
<dbReference type="Proteomes" id="UP001501446">
    <property type="component" value="Unassembled WGS sequence"/>
</dbReference>
<evidence type="ECO:0000313" key="2">
    <source>
        <dbReference type="Proteomes" id="UP001501446"/>
    </source>
</evidence>
<dbReference type="RefSeq" id="WP_345310391.1">
    <property type="nucleotide sequence ID" value="NZ_BAABLN010000003.1"/>
</dbReference>
<organism evidence="1 2">
    <name type="scientific">Kocuria gwangalliensis</name>
    <dbReference type="NCBI Taxonomy" id="501592"/>
    <lineage>
        <taxon>Bacteria</taxon>
        <taxon>Bacillati</taxon>
        <taxon>Actinomycetota</taxon>
        <taxon>Actinomycetes</taxon>
        <taxon>Micrococcales</taxon>
        <taxon>Micrococcaceae</taxon>
        <taxon>Kocuria</taxon>
    </lineage>
</organism>